<evidence type="ECO:0000256" key="6">
    <source>
        <dbReference type="ARBA" id="ARBA00033409"/>
    </source>
</evidence>
<protein>
    <recommendedName>
        <fullName evidence="2">DNA repair protein RecO</fullName>
    </recommendedName>
    <alternativeName>
        <fullName evidence="6">Recombination protein O</fullName>
    </alternativeName>
</protein>
<comment type="similarity">
    <text evidence="1">Belongs to the RecO family.</text>
</comment>
<dbReference type="InterPro" id="IPR037278">
    <property type="entry name" value="ARFGAP/RecO"/>
</dbReference>
<name>A0ABW5DEU4_9BACT</name>
<dbReference type="Gene3D" id="2.40.50.140">
    <property type="entry name" value="Nucleic acid-binding proteins"/>
    <property type="match status" value="1"/>
</dbReference>
<dbReference type="Gene3D" id="1.20.1440.120">
    <property type="entry name" value="Recombination protein O, C-terminal domain"/>
    <property type="match status" value="1"/>
</dbReference>
<dbReference type="Pfam" id="PF02565">
    <property type="entry name" value="RecO_C"/>
    <property type="match status" value="1"/>
</dbReference>
<evidence type="ECO:0000259" key="7">
    <source>
        <dbReference type="Pfam" id="PF11967"/>
    </source>
</evidence>
<keyword evidence="3" id="KW-0227">DNA damage</keyword>
<dbReference type="InterPro" id="IPR042242">
    <property type="entry name" value="RecO_C"/>
</dbReference>
<dbReference type="EMBL" id="JBHUIT010000034">
    <property type="protein sequence ID" value="MFD2257905.1"/>
    <property type="molecule type" value="Genomic_DNA"/>
</dbReference>
<evidence type="ECO:0000256" key="1">
    <source>
        <dbReference type="ARBA" id="ARBA00007452"/>
    </source>
</evidence>
<keyword evidence="9" id="KW-1185">Reference proteome</keyword>
<evidence type="ECO:0000313" key="8">
    <source>
        <dbReference type="EMBL" id="MFD2257905.1"/>
    </source>
</evidence>
<comment type="caution">
    <text evidence="8">The sequence shown here is derived from an EMBL/GenBank/DDBJ whole genome shotgun (WGS) entry which is preliminary data.</text>
</comment>
<organism evidence="8 9">
    <name type="scientific">Luteolibacter algae</name>
    <dbReference type="NCBI Taxonomy" id="454151"/>
    <lineage>
        <taxon>Bacteria</taxon>
        <taxon>Pseudomonadati</taxon>
        <taxon>Verrucomicrobiota</taxon>
        <taxon>Verrucomicrobiia</taxon>
        <taxon>Verrucomicrobiales</taxon>
        <taxon>Verrucomicrobiaceae</taxon>
        <taxon>Luteolibacter</taxon>
    </lineage>
</organism>
<evidence type="ECO:0000256" key="2">
    <source>
        <dbReference type="ARBA" id="ARBA00021310"/>
    </source>
</evidence>
<evidence type="ECO:0000256" key="5">
    <source>
        <dbReference type="ARBA" id="ARBA00023204"/>
    </source>
</evidence>
<keyword evidence="4" id="KW-0233">DNA recombination</keyword>
<dbReference type="Pfam" id="PF11967">
    <property type="entry name" value="RecO_N"/>
    <property type="match status" value="1"/>
</dbReference>
<dbReference type="SUPFAM" id="SSF57863">
    <property type="entry name" value="ArfGap/RecO-like zinc finger"/>
    <property type="match status" value="1"/>
</dbReference>
<dbReference type="InterPro" id="IPR012340">
    <property type="entry name" value="NA-bd_OB-fold"/>
</dbReference>
<accession>A0ABW5DEU4</accession>
<dbReference type="Proteomes" id="UP001597375">
    <property type="component" value="Unassembled WGS sequence"/>
</dbReference>
<dbReference type="PANTHER" id="PTHR33991:SF1">
    <property type="entry name" value="DNA REPAIR PROTEIN RECO"/>
    <property type="match status" value="1"/>
</dbReference>
<evidence type="ECO:0000256" key="3">
    <source>
        <dbReference type="ARBA" id="ARBA00022763"/>
    </source>
</evidence>
<dbReference type="NCBIfam" id="TIGR00613">
    <property type="entry name" value="reco"/>
    <property type="match status" value="1"/>
</dbReference>
<sequence length="178" mass="19923">MISTEAILIRTTRLTDTSLIVHWYSEDEGLVKTVAKGALRPKSPFAGKLDLFFSGEIAIVPARRGELHSLREVSISNWRQGLRRQYLTTLMAGYFCQLLEAAVEPMHGDPGLFDLLRRGLDFLDHSEPTPKALFHFEKELAKLLGVLAGKGLAEVSLREHLGVLPYSRKQLLDRLSGI</sequence>
<dbReference type="RefSeq" id="WP_386821305.1">
    <property type="nucleotide sequence ID" value="NZ_JBHUIT010000034.1"/>
</dbReference>
<gene>
    <name evidence="8" type="primary">recO</name>
    <name evidence="8" type="ORF">ACFSSA_14585</name>
</gene>
<dbReference type="InterPro" id="IPR003717">
    <property type="entry name" value="RecO"/>
</dbReference>
<dbReference type="PANTHER" id="PTHR33991">
    <property type="entry name" value="DNA REPAIR PROTEIN RECO"/>
    <property type="match status" value="1"/>
</dbReference>
<evidence type="ECO:0000313" key="9">
    <source>
        <dbReference type="Proteomes" id="UP001597375"/>
    </source>
</evidence>
<feature type="domain" description="DNA replication/recombination mediator RecO N-terminal" evidence="7">
    <location>
        <begin position="2"/>
        <end position="76"/>
    </location>
</feature>
<proteinExistence type="inferred from homology"/>
<reference evidence="9" key="1">
    <citation type="journal article" date="2019" name="Int. J. Syst. Evol. Microbiol.">
        <title>The Global Catalogue of Microorganisms (GCM) 10K type strain sequencing project: providing services to taxonomists for standard genome sequencing and annotation.</title>
        <authorList>
            <consortium name="The Broad Institute Genomics Platform"/>
            <consortium name="The Broad Institute Genome Sequencing Center for Infectious Disease"/>
            <person name="Wu L."/>
            <person name="Ma J."/>
        </authorList>
    </citation>
    <scope>NUCLEOTIDE SEQUENCE [LARGE SCALE GENOMIC DNA]</scope>
    <source>
        <strain evidence="9">CGMCC 4.7106</strain>
    </source>
</reference>
<dbReference type="SUPFAM" id="SSF50249">
    <property type="entry name" value="Nucleic acid-binding proteins"/>
    <property type="match status" value="1"/>
</dbReference>
<keyword evidence="5" id="KW-0234">DNA repair</keyword>
<evidence type="ECO:0000256" key="4">
    <source>
        <dbReference type="ARBA" id="ARBA00023172"/>
    </source>
</evidence>
<dbReference type="InterPro" id="IPR022572">
    <property type="entry name" value="DNA_rep/recomb_RecO_N"/>
</dbReference>